<feature type="compositionally biased region" description="Pro residues" evidence="6">
    <location>
        <begin position="251"/>
        <end position="280"/>
    </location>
</feature>
<evidence type="ECO:0000313" key="9">
    <source>
        <dbReference type="EMBL" id="ERN05535.1"/>
    </source>
</evidence>
<dbReference type="Pfam" id="PF01657">
    <property type="entry name" value="Stress-antifung"/>
    <property type="match status" value="2"/>
</dbReference>
<dbReference type="AlphaFoldDB" id="W1PEP4"/>
<dbReference type="OMA" id="WERIFRG"/>
<feature type="chain" id="PRO_5004807369" description="Gnk2-homologous domain-containing protein" evidence="7">
    <location>
        <begin position="28"/>
        <end position="310"/>
    </location>
</feature>
<feature type="signal peptide" evidence="7">
    <location>
        <begin position="1"/>
        <end position="27"/>
    </location>
</feature>
<dbReference type="InterPro" id="IPR050581">
    <property type="entry name" value="CRR_secretory_protein"/>
</dbReference>
<dbReference type="PANTHER" id="PTHR32411">
    <property type="entry name" value="CYSTEINE-RICH REPEAT SECRETORY PROTEIN 38-RELATED"/>
    <property type="match status" value="1"/>
</dbReference>
<dbReference type="PROSITE" id="PS51473">
    <property type="entry name" value="GNK2"/>
    <property type="match status" value="2"/>
</dbReference>
<feature type="domain" description="Gnk2-homologous" evidence="8">
    <location>
        <begin position="29"/>
        <end position="131"/>
    </location>
</feature>
<dbReference type="InterPro" id="IPR002902">
    <property type="entry name" value="GNK2"/>
</dbReference>
<evidence type="ECO:0000256" key="2">
    <source>
        <dbReference type="ARBA" id="ARBA00022525"/>
    </source>
</evidence>
<dbReference type="CDD" id="cd23509">
    <property type="entry name" value="Gnk2-like"/>
    <property type="match status" value="2"/>
</dbReference>
<keyword evidence="3 7" id="KW-0732">Signal</keyword>
<evidence type="ECO:0000259" key="8">
    <source>
        <dbReference type="PROSITE" id="PS51473"/>
    </source>
</evidence>
<dbReference type="Gene3D" id="3.30.430.20">
    <property type="entry name" value="Gnk2 domain, C-X8-C-X2-C motif"/>
    <property type="match status" value="2"/>
</dbReference>
<dbReference type="eggNOG" id="ENOG502QWDY">
    <property type="taxonomic scope" value="Eukaryota"/>
</dbReference>
<dbReference type="EMBL" id="KI394011">
    <property type="protein sequence ID" value="ERN05535.1"/>
    <property type="molecule type" value="Genomic_DNA"/>
</dbReference>
<keyword evidence="4" id="KW-0677">Repeat</keyword>
<accession>W1PEP4</accession>
<evidence type="ECO:0000256" key="5">
    <source>
        <dbReference type="ARBA" id="ARBA00038515"/>
    </source>
</evidence>
<comment type="similarity">
    <text evidence="5">Belongs to the cysteine-rich repeat secretory protein family.</text>
</comment>
<organism evidence="9 10">
    <name type="scientific">Amborella trichopoda</name>
    <dbReference type="NCBI Taxonomy" id="13333"/>
    <lineage>
        <taxon>Eukaryota</taxon>
        <taxon>Viridiplantae</taxon>
        <taxon>Streptophyta</taxon>
        <taxon>Embryophyta</taxon>
        <taxon>Tracheophyta</taxon>
        <taxon>Spermatophyta</taxon>
        <taxon>Magnoliopsida</taxon>
        <taxon>Amborellales</taxon>
        <taxon>Amborellaceae</taxon>
        <taxon>Amborella</taxon>
    </lineage>
</organism>
<reference evidence="10" key="1">
    <citation type="journal article" date="2013" name="Science">
        <title>The Amborella genome and the evolution of flowering plants.</title>
        <authorList>
            <consortium name="Amborella Genome Project"/>
        </authorList>
    </citation>
    <scope>NUCLEOTIDE SEQUENCE [LARGE SCALE GENOMIC DNA]</scope>
</reference>
<evidence type="ECO:0000256" key="3">
    <source>
        <dbReference type="ARBA" id="ARBA00022729"/>
    </source>
</evidence>
<dbReference type="InterPro" id="IPR038408">
    <property type="entry name" value="GNK2_sf"/>
</dbReference>
<dbReference type="Proteomes" id="UP000017836">
    <property type="component" value="Unassembled WGS sequence"/>
</dbReference>
<dbReference type="HOGENOM" id="CLU_000288_35_0_1"/>
<evidence type="ECO:0000256" key="4">
    <source>
        <dbReference type="ARBA" id="ARBA00022737"/>
    </source>
</evidence>
<keyword evidence="10" id="KW-1185">Reference proteome</keyword>
<sequence length="310" mass="34252">MNPVPFSCLCFFLVFSCALLLTNPVNAFIFVDYYCLGDTNYTANSPFESNLYELFRSLPGNASLTGFYNDTKGTSPDQAYGLIQCRGDQESQECHDCAGVAGTDITGYCPNSKSAILWFDECLLHYSDSWFFSSIDINEVLLYNRQNVTNPDLFRDRVGQLMGNLSSTVVNDTSKFLYATREIGVNETESIYGLVQCTRNLNRDNCSNCLRMIISDLAVYGDSIGAQVHTGSCSARYEIYPFFNATVFPPPPPPALPPPPTSFPPPPESHSPLSQPPNTQPPNIVDNSSGFLLRFSATQFAIFLVIVMAC</sequence>
<protein>
    <recommendedName>
        <fullName evidence="8">Gnk2-homologous domain-containing protein</fullName>
    </recommendedName>
</protein>
<feature type="region of interest" description="Disordered" evidence="6">
    <location>
        <begin position="251"/>
        <end position="281"/>
    </location>
</feature>
<feature type="domain" description="Gnk2-homologous" evidence="8">
    <location>
        <begin position="136"/>
        <end position="242"/>
    </location>
</feature>
<dbReference type="GO" id="GO:0005576">
    <property type="term" value="C:extracellular region"/>
    <property type="evidence" value="ECO:0007669"/>
    <property type="project" value="UniProtKB-SubCell"/>
</dbReference>
<dbReference type="Gramene" id="ERN05535">
    <property type="protein sequence ID" value="ERN05535"/>
    <property type="gene ID" value="AMTR_s00007p00264250"/>
</dbReference>
<proteinExistence type="inferred from homology"/>
<keyword evidence="2" id="KW-0964">Secreted</keyword>
<gene>
    <name evidence="9" type="ORF">AMTR_s00007p00264250</name>
</gene>
<comment type="subcellular location">
    <subcellularLocation>
        <location evidence="1">Secreted</location>
    </subcellularLocation>
</comment>
<evidence type="ECO:0000256" key="6">
    <source>
        <dbReference type="SAM" id="MobiDB-lite"/>
    </source>
</evidence>
<name>W1PEP4_AMBTC</name>
<evidence type="ECO:0000256" key="7">
    <source>
        <dbReference type="SAM" id="SignalP"/>
    </source>
</evidence>
<dbReference type="OrthoDB" id="4062651at2759"/>
<evidence type="ECO:0000256" key="1">
    <source>
        <dbReference type="ARBA" id="ARBA00004613"/>
    </source>
</evidence>
<dbReference type="PANTHER" id="PTHR32411:SF43">
    <property type="entry name" value="CYSTEINE-RICH REPEAT SECRETORY PROTEIN 38"/>
    <property type="match status" value="1"/>
</dbReference>
<dbReference type="KEGG" id="atr:18433716"/>
<evidence type="ECO:0000313" key="10">
    <source>
        <dbReference type="Proteomes" id="UP000017836"/>
    </source>
</evidence>